<comment type="caution">
    <text evidence="12">The sequence shown here is derived from an EMBL/GenBank/DDBJ whole genome shotgun (WGS) entry which is preliminary data.</text>
</comment>
<evidence type="ECO:0000256" key="1">
    <source>
        <dbReference type="ARBA" id="ARBA00003141"/>
    </source>
</evidence>
<dbReference type="GO" id="GO:0043365">
    <property type="term" value="F:[formate-C-acetyltransferase]-activating enzyme activity"/>
    <property type="evidence" value="ECO:0007669"/>
    <property type="project" value="UniProtKB-UniRule"/>
</dbReference>
<evidence type="ECO:0000259" key="11">
    <source>
        <dbReference type="PROSITE" id="PS51918"/>
    </source>
</evidence>
<dbReference type="SFLD" id="SFLDG01067">
    <property type="entry name" value="SPASM/twitch_domain_containing"/>
    <property type="match status" value="1"/>
</dbReference>
<keyword evidence="4 10" id="KW-0004">4Fe-4S</keyword>
<comment type="function">
    <text evidence="1 10">Activation of pyruvate formate-lyase under anaerobic conditions by generation of an organic free radical, using S-adenosylmethionine and reduced flavodoxin as cosubstrates to produce 5'-deoxy-adenosine.</text>
</comment>
<keyword evidence="12" id="KW-0456">Lyase</keyword>
<comment type="subcellular location">
    <subcellularLocation>
        <location evidence="10">Cytoplasm</location>
    </subcellularLocation>
</comment>
<evidence type="ECO:0000313" key="13">
    <source>
        <dbReference type="Proteomes" id="UP000262969"/>
    </source>
</evidence>
<dbReference type="CDD" id="cd01335">
    <property type="entry name" value="Radical_SAM"/>
    <property type="match status" value="1"/>
</dbReference>
<dbReference type="GO" id="GO:0016829">
    <property type="term" value="F:lyase activity"/>
    <property type="evidence" value="ECO:0007669"/>
    <property type="project" value="UniProtKB-KW"/>
</dbReference>
<keyword evidence="9 10" id="KW-0411">Iron-sulfur</keyword>
<evidence type="ECO:0000256" key="7">
    <source>
        <dbReference type="ARBA" id="ARBA00023002"/>
    </source>
</evidence>
<dbReference type="AlphaFoldDB" id="A0A3D2X7I8"/>
<keyword evidence="12" id="KW-0670">Pyruvate</keyword>
<dbReference type="SFLD" id="SFLDS00029">
    <property type="entry name" value="Radical_SAM"/>
    <property type="match status" value="1"/>
</dbReference>
<dbReference type="InterPro" id="IPR013785">
    <property type="entry name" value="Aldolase_TIM"/>
</dbReference>
<dbReference type="PROSITE" id="PS01087">
    <property type="entry name" value="RADICAL_ACTIVATING"/>
    <property type="match status" value="1"/>
</dbReference>
<organism evidence="12 13">
    <name type="scientific">Lachnoclostridium phytofermentans</name>
    <dbReference type="NCBI Taxonomy" id="66219"/>
    <lineage>
        <taxon>Bacteria</taxon>
        <taxon>Bacillati</taxon>
        <taxon>Bacillota</taxon>
        <taxon>Clostridia</taxon>
        <taxon>Lachnospirales</taxon>
        <taxon>Lachnospiraceae</taxon>
    </lineage>
</organism>
<dbReference type="GO" id="GO:0046872">
    <property type="term" value="F:metal ion binding"/>
    <property type="evidence" value="ECO:0007669"/>
    <property type="project" value="UniProtKB-UniRule"/>
</dbReference>
<dbReference type="GO" id="GO:0005737">
    <property type="term" value="C:cytoplasm"/>
    <property type="evidence" value="ECO:0007669"/>
    <property type="project" value="UniProtKB-SubCell"/>
</dbReference>
<comment type="catalytic activity">
    <reaction evidence="10">
        <text>glycyl-[formate C-acetyltransferase] + reduced [flavodoxin] + S-adenosyl-L-methionine = glycin-2-yl radical-[formate C-acetyltransferase] + semiquinone [flavodoxin] + 5'-deoxyadenosine + L-methionine + H(+)</text>
        <dbReference type="Rhea" id="RHEA:19225"/>
        <dbReference type="Rhea" id="RHEA-COMP:10622"/>
        <dbReference type="Rhea" id="RHEA-COMP:12190"/>
        <dbReference type="Rhea" id="RHEA-COMP:12191"/>
        <dbReference type="Rhea" id="RHEA-COMP:14480"/>
        <dbReference type="ChEBI" id="CHEBI:15378"/>
        <dbReference type="ChEBI" id="CHEBI:17319"/>
        <dbReference type="ChEBI" id="CHEBI:29947"/>
        <dbReference type="ChEBI" id="CHEBI:32722"/>
        <dbReference type="ChEBI" id="CHEBI:57618"/>
        <dbReference type="ChEBI" id="CHEBI:57844"/>
        <dbReference type="ChEBI" id="CHEBI:59789"/>
        <dbReference type="ChEBI" id="CHEBI:140311"/>
        <dbReference type="EC" id="1.97.1.4"/>
    </reaction>
</comment>
<dbReference type="PANTHER" id="PTHR30352:SF5">
    <property type="entry name" value="PYRUVATE FORMATE-LYASE 1-ACTIVATING ENZYME"/>
    <property type="match status" value="1"/>
</dbReference>
<evidence type="ECO:0000313" key="12">
    <source>
        <dbReference type="EMBL" id="HCL02946.1"/>
    </source>
</evidence>
<dbReference type="Gene3D" id="3.20.20.70">
    <property type="entry name" value="Aldolase class I"/>
    <property type="match status" value="1"/>
</dbReference>
<accession>A0A3D2X7I8</accession>
<dbReference type="EMBL" id="DPVV01000372">
    <property type="protein sequence ID" value="HCL02946.1"/>
    <property type="molecule type" value="Genomic_DNA"/>
</dbReference>
<dbReference type="InterPro" id="IPR058240">
    <property type="entry name" value="rSAM_sf"/>
</dbReference>
<evidence type="ECO:0000256" key="10">
    <source>
        <dbReference type="RuleBase" id="RU362053"/>
    </source>
</evidence>
<comment type="cofactor">
    <cofactor evidence="10">
        <name>[4Fe-4S] cluster</name>
        <dbReference type="ChEBI" id="CHEBI:49883"/>
    </cofactor>
    <text evidence="10">Binds 1 [4Fe-4S] cluster. The cluster is coordinated with 3 cysteines and an exchangeable S-adenosyl-L-methionine.</text>
</comment>
<dbReference type="PROSITE" id="PS51918">
    <property type="entry name" value="RADICAL_SAM"/>
    <property type="match status" value="1"/>
</dbReference>
<evidence type="ECO:0000256" key="6">
    <source>
        <dbReference type="ARBA" id="ARBA00022723"/>
    </source>
</evidence>
<sequence length="251" mass="28336">MLGKVHSTESFGTVDGPGIRFVVFLQGCPMRCKYCHNPDTWEVNGGTLRSVEDILKEYDSYKEFLKGGGITVTGGEPLLQLEFVTELFEEATKKGIHTCIDTSGITFRPADKEKYLPLLKVTDLVMLDIKQMDAMKHKELTGHDNANILEFARFLSDQKVTLWIRFVAVPELTDDSKELIQLGEFLAELTSLKALDVLPYHTMGKSKYEAMNMKYPLEGVPDMKVEDAVNIRNIILKARKEAINKRKSTLS</sequence>
<dbReference type="SFLD" id="SFLDG01066">
    <property type="entry name" value="organic_radical-activating_enz"/>
    <property type="match status" value="1"/>
</dbReference>
<dbReference type="Proteomes" id="UP000262969">
    <property type="component" value="Unassembled WGS sequence"/>
</dbReference>
<dbReference type="InterPro" id="IPR012838">
    <property type="entry name" value="PFL1_activating"/>
</dbReference>
<evidence type="ECO:0000256" key="8">
    <source>
        <dbReference type="ARBA" id="ARBA00023004"/>
    </source>
</evidence>
<keyword evidence="6 10" id="KW-0479">Metal-binding</keyword>
<dbReference type="NCBIfam" id="TIGR02493">
    <property type="entry name" value="PFLA"/>
    <property type="match status" value="1"/>
</dbReference>
<dbReference type="PANTHER" id="PTHR30352">
    <property type="entry name" value="PYRUVATE FORMATE-LYASE-ACTIVATING ENZYME"/>
    <property type="match status" value="1"/>
</dbReference>
<evidence type="ECO:0000256" key="3">
    <source>
        <dbReference type="ARBA" id="ARBA00021356"/>
    </source>
</evidence>
<dbReference type="InterPro" id="IPR007197">
    <property type="entry name" value="rSAM"/>
</dbReference>
<dbReference type="InterPro" id="IPR001989">
    <property type="entry name" value="Radical_activat_CS"/>
</dbReference>
<dbReference type="GO" id="GO:0051539">
    <property type="term" value="F:4 iron, 4 sulfur cluster binding"/>
    <property type="evidence" value="ECO:0007669"/>
    <property type="project" value="UniProtKB-UniRule"/>
</dbReference>
<gene>
    <name evidence="12" type="primary">pflA</name>
    <name evidence="12" type="ORF">DHW61_11140</name>
</gene>
<dbReference type="InterPro" id="IPR034457">
    <property type="entry name" value="Organic_radical-activating"/>
</dbReference>
<reference evidence="12 13" key="1">
    <citation type="journal article" date="2018" name="Nat. Biotechnol.">
        <title>A standardized bacterial taxonomy based on genome phylogeny substantially revises the tree of life.</title>
        <authorList>
            <person name="Parks D.H."/>
            <person name="Chuvochina M."/>
            <person name="Waite D.W."/>
            <person name="Rinke C."/>
            <person name="Skarshewski A."/>
            <person name="Chaumeil P.A."/>
            <person name="Hugenholtz P."/>
        </authorList>
    </citation>
    <scope>NUCLEOTIDE SEQUENCE [LARGE SCALE GENOMIC DNA]</scope>
    <source>
        <strain evidence="12">UBA11728</strain>
    </source>
</reference>
<feature type="domain" description="Radical SAM core" evidence="11">
    <location>
        <begin position="14"/>
        <end position="239"/>
    </location>
</feature>
<keyword evidence="5 10" id="KW-0949">S-adenosyl-L-methionine</keyword>
<proteinExistence type="inferred from homology"/>
<dbReference type="SUPFAM" id="SSF102114">
    <property type="entry name" value="Radical SAM enzymes"/>
    <property type="match status" value="1"/>
</dbReference>
<evidence type="ECO:0000256" key="4">
    <source>
        <dbReference type="ARBA" id="ARBA00022485"/>
    </source>
</evidence>
<name>A0A3D2X7I8_9FIRM</name>
<dbReference type="InterPro" id="IPR012839">
    <property type="entry name" value="Organic_radical_activase"/>
</dbReference>
<dbReference type="EC" id="1.97.1.4" evidence="10"/>
<evidence type="ECO:0000256" key="2">
    <source>
        <dbReference type="ARBA" id="ARBA00009777"/>
    </source>
</evidence>
<dbReference type="Pfam" id="PF04055">
    <property type="entry name" value="Radical_SAM"/>
    <property type="match status" value="1"/>
</dbReference>
<evidence type="ECO:0000256" key="9">
    <source>
        <dbReference type="ARBA" id="ARBA00023014"/>
    </source>
</evidence>
<keyword evidence="7 10" id="KW-0560">Oxidoreductase</keyword>
<protein>
    <recommendedName>
        <fullName evidence="3 10">Pyruvate formate-lyase-activating enzyme</fullName>
        <ecNumber evidence="10">1.97.1.4</ecNumber>
    </recommendedName>
</protein>
<dbReference type="PIRSF" id="PIRSF000371">
    <property type="entry name" value="PFL_act_enz"/>
    <property type="match status" value="1"/>
</dbReference>
<comment type="similarity">
    <text evidence="2 10">Belongs to the organic radical-activating enzymes family.</text>
</comment>
<evidence type="ECO:0000256" key="5">
    <source>
        <dbReference type="ARBA" id="ARBA00022691"/>
    </source>
</evidence>
<keyword evidence="10" id="KW-0963">Cytoplasm</keyword>
<keyword evidence="8 10" id="KW-0408">Iron</keyword>